<keyword evidence="6" id="KW-1185">Reference proteome</keyword>
<feature type="domain" description="S1-like" evidence="4">
    <location>
        <begin position="25"/>
        <end position="90"/>
    </location>
</feature>
<dbReference type="InterPro" id="IPR039294">
    <property type="entry name" value="EIF1AD"/>
</dbReference>
<organism evidence="5 6">
    <name type="scientific">Thielaviopsis punctulata</name>
    <dbReference type="NCBI Taxonomy" id="72032"/>
    <lineage>
        <taxon>Eukaryota</taxon>
        <taxon>Fungi</taxon>
        <taxon>Dikarya</taxon>
        <taxon>Ascomycota</taxon>
        <taxon>Pezizomycotina</taxon>
        <taxon>Sordariomycetes</taxon>
        <taxon>Hypocreomycetidae</taxon>
        <taxon>Microascales</taxon>
        <taxon>Ceratocystidaceae</taxon>
        <taxon>Thielaviopsis</taxon>
    </lineage>
</organism>
<proteinExistence type="inferred from homology"/>
<evidence type="ECO:0000313" key="6">
    <source>
        <dbReference type="Proteomes" id="UP000033483"/>
    </source>
</evidence>
<sequence>MGKKKNFTHNVRDDDIEPPTALESGQAIARVLRAPSANTWECELPSKEVVLVQLQAKLHNKVWVRRGGYVLVEAYPAGETTGRAAGEIVNVVLDEKRWRKMTYWPKEFPARAYADDDSSDEEESNMGKMPPSDSEEE</sequence>
<dbReference type="Proteomes" id="UP000033483">
    <property type="component" value="Unassembled WGS sequence"/>
</dbReference>
<dbReference type="EMBL" id="LAEV01001102">
    <property type="protein sequence ID" value="KKA28893.1"/>
    <property type="molecule type" value="Genomic_DNA"/>
</dbReference>
<dbReference type="InterPro" id="IPR006196">
    <property type="entry name" value="RNA-binding_domain_S1_IF1"/>
</dbReference>
<accession>A0A0F4ZG65</accession>
<dbReference type="InterPro" id="IPR012340">
    <property type="entry name" value="NA-bd_OB-fold"/>
</dbReference>
<evidence type="ECO:0000256" key="1">
    <source>
        <dbReference type="ARBA" id="ARBA00007340"/>
    </source>
</evidence>
<evidence type="ECO:0000256" key="2">
    <source>
        <dbReference type="ARBA" id="ARBA00022884"/>
    </source>
</evidence>
<dbReference type="GO" id="GO:0003743">
    <property type="term" value="F:translation initiation factor activity"/>
    <property type="evidence" value="ECO:0007669"/>
    <property type="project" value="InterPro"/>
</dbReference>
<comment type="caution">
    <text evidence="5">The sequence shown here is derived from an EMBL/GenBank/DDBJ whole genome shotgun (WGS) entry which is preliminary data.</text>
</comment>
<comment type="similarity">
    <text evidence="1">Belongs to the EIF1AD family.</text>
</comment>
<dbReference type="AlphaFoldDB" id="A0A0F4ZG65"/>
<dbReference type="InterPro" id="IPR001253">
    <property type="entry name" value="TIF_eIF-1A"/>
</dbReference>
<dbReference type="SUPFAM" id="SSF50249">
    <property type="entry name" value="Nucleic acid-binding proteins"/>
    <property type="match status" value="1"/>
</dbReference>
<feature type="region of interest" description="Disordered" evidence="3">
    <location>
        <begin position="110"/>
        <end position="137"/>
    </location>
</feature>
<dbReference type="GO" id="GO:0005634">
    <property type="term" value="C:nucleus"/>
    <property type="evidence" value="ECO:0007669"/>
    <property type="project" value="TreeGrafter"/>
</dbReference>
<protein>
    <recommendedName>
        <fullName evidence="4">S1-like domain-containing protein</fullName>
    </recommendedName>
</protein>
<evidence type="ECO:0000313" key="5">
    <source>
        <dbReference type="EMBL" id="KKA28893.1"/>
    </source>
</evidence>
<reference evidence="5 6" key="1">
    <citation type="submission" date="2015-03" db="EMBL/GenBank/DDBJ databases">
        <authorList>
            <person name="Radwan O."/>
            <person name="Al-Naeli F.A."/>
            <person name="Rendon G.A."/>
            <person name="Fields C."/>
        </authorList>
    </citation>
    <scope>NUCLEOTIDE SEQUENCE [LARGE SCALE GENOMIC DNA]</scope>
    <source>
        <strain evidence="5">CR-DP1</strain>
    </source>
</reference>
<gene>
    <name evidence="5" type="ORF">TD95_004156</name>
</gene>
<evidence type="ECO:0000259" key="4">
    <source>
        <dbReference type="Pfam" id="PF01176"/>
    </source>
</evidence>
<dbReference type="Gene3D" id="2.40.50.140">
    <property type="entry name" value="Nucleic acid-binding proteins"/>
    <property type="match status" value="1"/>
</dbReference>
<dbReference type="OrthoDB" id="1738325at2759"/>
<dbReference type="PANTHER" id="PTHR21641:SF0">
    <property type="entry name" value="RNA-BINDING PROTEIN EIF1AD-RELATED"/>
    <property type="match status" value="1"/>
</dbReference>
<name>A0A0F4ZG65_9PEZI</name>
<keyword evidence="2" id="KW-0694">RNA-binding</keyword>
<evidence type="ECO:0000256" key="3">
    <source>
        <dbReference type="SAM" id="MobiDB-lite"/>
    </source>
</evidence>
<feature type="compositionally biased region" description="Acidic residues" evidence="3">
    <location>
        <begin position="115"/>
        <end position="124"/>
    </location>
</feature>
<dbReference type="PANTHER" id="PTHR21641">
    <property type="entry name" value="TRANSLATION INITIATION FACTOR-RELATED"/>
    <property type="match status" value="1"/>
</dbReference>
<dbReference type="Pfam" id="PF01176">
    <property type="entry name" value="eIF-1a"/>
    <property type="match status" value="1"/>
</dbReference>
<dbReference type="SMART" id="SM00652">
    <property type="entry name" value="eIF1a"/>
    <property type="match status" value="1"/>
</dbReference>
<dbReference type="GO" id="GO:0003723">
    <property type="term" value="F:RNA binding"/>
    <property type="evidence" value="ECO:0007669"/>
    <property type="project" value="UniProtKB-KW"/>
</dbReference>